<name>A0A507B675_9PEZI</name>
<dbReference type="GeneID" id="41974196"/>
<dbReference type="EMBL" id="SKBQ01000039">
    <property type="protein sequence ID" value="TPX12869.1"/>
    <property type="molecule type" value="Genomic_DNA"/>
</dbReference>
<feature type="compositionally biased region" description="Basic and acidic residues" evidence="1">
    <location>
        <begin position="159"/>
        <end position="174"/>
    </location>
</feature>
<sequence length="206" mass="23233">MPVDLYTARYTGARKVYTFCDLLDEEFLVPQPVIPGPLKIDEKAVKIVLRNDKVGVALLAYAEEPCEVEVWGSLTHQALYELARSNGDDFVVFSFCQAVKCGTSTAAHLPPHVVTVSWRFIRSTCRTPMNDLRSHKGTWNGYSRIEEVVEAFTGETPEEPSRSKQSKNGDESIKKGKRASLRPAKTEKHAQDTERQREEDIQMMEG</sequence>
<dbReference type="InParanoid" id="A0A507B675"/>
<keyword evidence="3" id="KW-1185">Reference proteome</keyword>
<dbReference type="Proteomes" id="UP000319257">
    <property type="component" value="Unassembled WGS sequence"/>
</dbReference>
<comment type="caution">
    <text evidence="2">The sequence shown here is derived from an EMBL/GenBank/DDBJ whole genome shotgun (WGS) entry which is preliminary data.</text>
</comment>
<dbReference type="AlphaFoldDB" id="A0A507B675"/>
<accession>A0A507B675</accession>
<evidence type="ECO:0000313" key="2">
    <source>
        <dbReference type="EMBL" id="TPX12869.1"/>
    </source>
</evidence>
<feature type="compositionally biased region" description="Basic and acidic residues" evidence="1">
    <location>
        <begin position="184"/>
        <end position="200"/>
    </location>
</feature>
<proteinExistence type="predicted"/>
<feature type="region of interest" description="Disordered" evidence="1">
    <location>
        <begin position="152"/>
        <end position="206"/>
    </location>
</feature>
<dbReference type="RefSeq" id="XP_030994580.1">
    <property type="nucleotide sequence ID" value="XM_031141416.1"/>
</dbReference>
<reference evidence="2 3" key="1">
    <citation type="submission" date="2019-06" db="EMBL/GenBank/DDBJ databases">
        <title>Draft genome sequence of the filamentous fungus Phialemoniopsis curvata isolated from diesel fuel.</title>
        <authorList>
            <person name="Varaljay V.A."/>
            <person name="Lyon W.J."/>
            <person name="Crouch A.L."/>
            <person name="Drake C.E."/>
            <person name="Hollomon J.M."/>
            <person name="Nadeau L.J."/>
            <person name="Nunn H.S."/>
            <person name="Stevenson B.S."/>
            <person name="Bojanowski C.L."/>
            <person name="Crookes-Goodson W.J."/>
        </authorList>
    </citation>
    <scope>NUCLEOTIDE SEQUENCE [LARGE SCALE GENOMIC DNA]</scope>
    <source>
        <strain evidence="2 3">D216</strain>
    </source>
</reference>
<evidence type="ECO:0000313" key="3">
    <source>
        <dbReference type="Proteomes" id="UP000319257"/>
    </source>
</evidence>
<evidence type="ECO:0000256" key="1">
    <source>
        <dbReference type="SAM" id="MobiDB-lite"/>
    </source>
</evidence>
<gene>
    <name evidence="2" type="ORF">E0L32_006749</name>
</gene>
<protein>
    <submittedName>
        <fullName evidence="2">Uncharacterized protein</fullName>
    </submittedName>
</protein>
<organism evidence="2 3">
    <name type="scientific">Thyridium curvatum</name>
    <dbReference type="NCBI Taxonomy" id="1093900"/>
    <lineage>
        <taxon>Eukaryota</taxon>
        <taxon>Fungi</taxon>
        <taxon>Dikarya</taxon>
        <taxon>Ascomycota</taxon>
        <taxon>Pezizomycotina</taxon>
        <taxon>Sordariomycetes</taxon>
        <taxon>Sordariomycetidae</taxon>
        <taxon>Thyridiales</taxon>
        <taxon>Thyridiaceae</taxon>
        <taxon>Thyridium</taxon>
    </lineage>
</organism>